<dbReference type="Proteomes" id="UP000823877">
    <property type="component" value="Unassembled WGS sequence"/>
</dbReference>
<organism evidence="2 3">
    <name type="scientific">Candidatus Eubacterium faecale</name>
    <dbReference type="NCBI Taxonomy" id="2838568"/>
    <lineage>
        <taxon>Bacteria</taxon>
        <taxon>Bacillati</taxon>
        <taxon>Bacillota</taxon>
        <taxon>Clostridia</taxon>
        <taxon>Eubacteriales</taxon>
        <taxon>Eubacteriaceae</taxon>
        <taxon>Eubacterium</taxon>
    </lineage>
</organism>
<comment type="caution">
    <text evidence="2">The sequence shown here is derived from an EMBL/GenBank/DDBJ whole genome shotgun (WGS) entry which is preliminary data.</text>
</comment>
<evidence type="ECO:0000313" key="2">
    <source>
        <dbReference type="EMBL" id="HJB74450.1"/>
    </source>
</evidence>
<dbReference type="EMBL" id="DWXN01000003">
    <property type="protein sequence ID" value="HJB74450.1"/>
    <property type="molecule type" value="Genomic_DNA"/>
</dbReference>
<feature type="signal peptide" evidence="1">
    <location>
        <begin position="1"/>
        <end position="29"/>
    </location>
</feature>
<reference evidence="2" key="2">
    <citation type="submission" date="2021-04" db="EMBL/GenBank/DDBJ databases">
        <authorList>
            <person name="Gilroy R."/>
        </authorList>
    </citation>
    <scope>NUCLEOTIDE SEQUENCE</scope>
    <source>
        <strain evidence="2">CHK188-16595</strain>
    </source>
</reference>
<sequence length="256" mass="28766">MKNRKTKKNTICIAAAAAAVLLASGIVIAAVSMRARPKISDSASSSERTIEYNDKIYTPALPVSLCRFEKGECVYRHFDLFATSKIYTVKNDTENEFLVYYEWDNNMLYTSIPDFEEKYPLNNYEKSRATAVEFANGSALNDPYYTEDNGVIDFINNMKNHSDGTQATYPLRESDGFTCKIYIYMDGMPVSDCCIGELAHYGGKWIFTDVSTEFEGEAGPDGADTRTFTGIVITDESAIEYLEEFCAENLPYMLES</sequence>
<feature type="chain" id="PRO_5038701525" evidence="1">
    <location>
        <begin position="30"/>
        <end position="256"/>
    </location>
</feature>
<evidence type="ECO:0000313" key="3">
    <source>
        <dbReference type="Proteomes" id="UP000823877"/>
    </source>
</evidence>
<proteinExistence type="predicted"/>
<dbReference type="AlphaFoldDB" id="A0A9D2MHY0"/>
<protein>
    <submittedName>
        <fullName evidence="2">Uncharacterized protein</fullName>
    </submittedName>
</protein>
<evidence type="ECO:0000256" key="1">
    <source>
        <dbReference type="SAM" id="SignalP"/>
    </source>
</evidence>
<name>A0A9D2MHY0_9FIRM</name>
<reference evidence="2" key="1">
    <citation type="journal article" date="2021" name="PeerJ">
        <title>Extensive microbial diversity within the chicken gut microbiome revealed by metagenomics and culture.</title>
        <authorList>
            <person name="Gilroy R."/>
            <person name="Ravi A."/>
            <person name="Getino M."/>
            <person name="Pursley I."/>
            <person name="Horton D.L."/>
            <person name="Alikhan N.F."/>
            <person name="Baker D."/>
            <person name="Gharbi K."/>
            <person name="Hall N."/>
            <person name="Watson M."/>
            <person name="Adriaenssens E.M."/>
            <person name="Foster-Nyarko E."/>
            <person name="Jarju S."/>
            <person name="Secka A."/>
            <person name="Antonio M."/>
            <person name="Oren A."/>
            <person name="Chaudhuri R.R."/>
            <person name="La Ragione R."/>
            <person name="Hildebrand F."/>
            <person name="Pallen M.J."/>
        </authorList>
    </citation>
    <scope>NUCLEOTIDE SEQUENCE</scope>
    <source>
        <strain evidence="2">CHK188-16595</strain>
    </source>
</reference>
<keyword evidence="1" id="KW-0732">Signal</keyword>
<gene>
    <name evidence="2" type="ORF">IAA37_02100</name>
</gene>
<accession>A0A9D2MHY0</accession>